<evidence type="ECO:0000256" key="2">
    <source>
        <dbReference type="SAM" id="SignalP"/>
    </source>
</evidence>
<dbReference type="Proteomes" id="UP001600064">
    <property type="component" value="Unassembled WGS sequence"/>
</dbReference>
<evidence type="ECO:0000313" key="4">
    <source>
        <dbReference type="EMBL" id="KAL2269447.1"/>
    </source>
</evidence>
<name>A0ABR4DIS0_9PEZI</name>
<dbReference type="EMBL" id="JAZGUE010000002">
    <property type="protein sequence ID" value="KAL2269447.1"/>
    <property type="molecule type" value="Genomic_DNA"/>
</dbReference>
<feature type="region of interest" description="Disordered" evidence="1">
    <location>
        <begin position="371"/>
        <end position="392"/>
    </location>
</feature>
<protein>
    <recommendedName>
        <fullName evidence="3">Amidase domain-containing protein</fullName>
    </recommendedName>
</protein>
<dbReference type="PANTHER" id="PTHR42678:SF5">
    <property type="entry name" value="GLUTAMYL-TRNA(GLN) AMIDOTRANSFERASE SUBUNIT A"/>
    <property type="match status" value="1"/>
</dbReference>
<dbReference type="InterPro" id="IPR023631">
    <property type="entry name" value="Amidase_dom"/>
</dbReference>
<accession>A0ABR4DIS0</accession>
<feature type="chain" id="PRO_5046382121" description="Amidase domain-containing protein" evidence="2">
    <location>
        <begin position="30"/>
        <end position="569"/>
    </location>
</feature>
<feature type="signal peptide" evidence="2">
    <location>
        <begin position="1"/>
        <end position="29"/>
    </location>
</feature>
<comment type="caution">
    <text evidence="4">The sequence shown here is derived from an EMBL/GenBank/DDBJ whole genome shotgun (WGS) entry which is preliminary data.</text>
</comment>
<dbReference type="InterPro" id="IPR036928">
    <property type="entry name" value="AS_sf"/>
</dbReference>
<proteinExistence type="predicted"/>
<feature type="domain" description="Amidase" evidence="3">
    <location>
        <begin position="58"/>
        <end position="517"/>
    </location>
</feature>
<organism evidence="4 5">
    <name type="scientific">Remersonia thermophila</name>
    <dbReference type="NCBI Taxonomy" id="72144"/>
    <lineage>
        <taxon>Eukaryota</taxon>
        <taxon>Fungi</taxon>
        <taxon>Dikarya</taxon>
        <taxon>Ascomycota</taxon>
        <taxon>Pezizomycotina</taxon>
        <taxon>Sordariomycetes</taxon>
        <taxon>Sordariomycetidae</taxon>
        <taxon>Sordariales</taxon>
        <taxon>Sordariales incertae sedis</taxon>
        <taxon>Remersonia</taxon>
    </lineage>
</organism>
<dbReference type="GeneID" id="98122456"/>
<dbReference type="PANTHER" id="PTHR42678">
    <property type="entry name" value="AMIDASE"/>
    <property type="match status" value="1"/>
</dbReference>
<sequence length="569" mass="59664">MRSGKTRSPPGLAWTAALLFQGLAASALGFDFAFDVREATIESLHDALFTRSVTCRAIVSSFLARIEDINPLINAVTSLNPDALSAADALDDRIAAGNATGPLFCVPFLVKDNFDVAGLSTTGGSRALAHHVPASHAPTVQALIDAGAVLLGKTNLHELALEGLTVSSLGGQTLNPYDVTRTPGGSSGGSGAAVAANLAVFATGTDTMNSLRSPASANALVSFRPTRGLISRAGVMPVSFTQDAVGAMARTTQDVAVVLAVMAAGAGLDPRDNATSACPPDARKRDYRPPPRGGGLEGLRWGVLRGFFNATASPETTPVNEVMARVESKLVAAGVELVDITDPAYDPLAIAKLDVQRFELREMLDAYLAAATPAATPPQPRRSPRRPRPTSFRSLYESGRFLVIPAQYELVRRASRSSTADPAYREALSGIQNLTRALESTFARHRLDALVYPEQRNLVVRLGAPSQAGRNGILAALTGHPVVCVPAGYSPPSADAPAGVPIGMEILGRPWSEDRLLAMAQRVARDVAPARRMPPFANRAVEPRGYAAVPDLKPDAGNVPAAYPLGVLG</sequence>
<feature type="region of interest" description="Disordered" evidence="1">
    <location>
        <begin position="270"/>
        <end position="295"/>
    </location>
</feature>
<evidence type="ECO:0000313" key="5">
    <source>
        <dbReference type="Proteomes" id="UP001600064"/>
    </source>
</evidence>
<dbReference type="Pfam" id="PF01425">
    <property type="entry name" value="Amidase"/>
    <property type="match status" value="1"/>
</dbReference>
<reference evidence="4 5" key="1">
    <citation type="journal article" date="2024" name="Commun. Biol.">
        <title>Comparative genomic analysis of thermophilic fungi reveals convergent evolutionary adaptations and gene losses.</title>
        <authorList>
            <person name="Steindorff A.S."/>
            <person name="Aguilar-Pontes M.V."/>
            <person name="Robinson A.J."/>
            <person name="Andreopoulos B."/>
            <person name="LaButti K."/>
            <person name="Kuo A."/>
            <person name="Mondo S."/>
            <person name="Riley R."/>
            <person name="Otillar R."/>
            <person name="Haridas S."/>
            <person name="Lipzen A."/>
            <person name="Grimwood J."/>
            <person name="Schmutz J."/>
            <person name="Clum A."/>
            <person name="Reid I.D."/>
            <person name="Moisan M.C."/>
            <person name="Butler G."/>
            <person name="Nguyen T.T.M."/>
            <person name="Dewar K."/>
            <person name="Conant G."/>
            <person name="Drula E."/>
            <person name="Henrissat B."/>
            <person name="Hansel C."/>
            <person name="Singer S."/>
            <person name="Hutchinson M.I."/>
            <person name="de Vries R.P."/>
            <person name="Natvig D.O."/>
            <person name="Powell A.J."/>
            <person name="Tsang A."/>
            <person name="Grigoriev I.V."/>
        </authorList>
    </citation>
    <scope>NUCLEOTIDE SEQUENCE [LARGE SCALE GENOMIC DNA]</scope>
    <source>
        <strain evidence="4 5">ATCC 22073</strain>
    </source>
</reference>
<gene>
    <name evidence="4" type="ORF">VTJ83DRAFT_1631</name>
</gene>
<dbReference type="SUPFAM" id="SSF75304">
    <property type="entry name" value="Amidase signature (AS) enzymes"/>
    <property type="match status" value="1"/>
</dbReference>
<dbReference type="RefSeq" id="XP_070868171.1">
    <property type="nucleotide sequence ID" value="XM_071007812.1"/>
</dbReference>
<dbReference type="Gene3D" id="3.90.1300.10">
    <property type="entry name" value="Amidase signature (AS) domain"/>
    <property type="match status" value="1"/>
</dbReference>
<keyword evidence="5" id="KW-1185">Reference proteome</keyword>
<evidence type="ECO:0000256" key="1">
    <source>
        <dbReference type="SAM" id="MobiDB-lite"/>
    </source>
</evidence>
<evidence type="ECO:0000259" key="3">
    <source>
        <dbReference type="Pfam" id="PF01425"/>
    </source>
</evidence>
<keyword evidence="2" id="KW-0732">Signal</keyword>